<dbReference type="Proteomes" id="UP000467841">
    <property type="component" value="Unassembled WGS sequence"/>
</dbReference>
<protein>
    <submittedName>
        <fullName evidence="1">Uncharacterized protein</fullName>
    </submittedName>
</protein>
<dbReference type="EMBL" id="CACVBM020001695">
    <property type="protein sequence ID" value="CAA7057589.1"/>
    <property type="molecule type" value="Genomic_DNA"/>
</dbReference>
<organism evidence="1 2">
    <name type="scientific">Microthlaspi erraticum</name>
    <dbReference type="NCBI Taxonomy" id="1685480"/>
    <lineage>
        <taxon>Eukaryota</taxon>
        <taxon>Viridiplantae</taxon>
        <taxon>Streptophyta</taxon>
        <taxon>Embryophyta</taxon>
        <taxon>Tracheophyta</taxon>
        <taxon>Spermatophyta</taxon>
        <taxon>Magnoliopsida</taxon>
        <taxon>eudicotyledons</taxon>
        <taxon>Gunneridae</taxon>
        <taxon>Pentapetalae</taxon>
        <taxon>rosids</taxon>
        <taxon>malvids</taxon>
        <taxon>Brassicales</taxon>
        <taxon>Brassicaceae</taxon>
        <taxon>Coluteocarpeae</taxon>
        <taxon>Microthlaspi</taxon>
    </lineage>
</organism>
<evidence type="ECO:0000313" key="2">
    <source>
        <dbReference type="Proteomes" id="UP000467841"/>
    </source>
</evidence>
<reference evidence="1" key="1">
    <citation type="submission" date="2020-01" db="EMBL/GenBank/DDBJ databases">
        <authorList>
            <person name="Mishra B."/>
        </authorList>
    </citation>
    <scope>NUCLEOTIDE SEQUENCE [LARGE SCALE GENOMIC DNA]</scope>
</reference>
<name>A0A6D2KW96_9BRAS</name>
<dbReference type="OrthoDB" id="4788989at2759"/>
<gene>
    <name evidence="1" type="ORF">MERR_LOCUS44825</name>
</gene>
<keyword evidence="2" id="KW-1185">Reference proteome</keyword>
<dbReference type="AlphaFoldDB" id="A0A6D2KW96"/>
<evidence type="ECO:0000313" key="1">
    <source>
        <dbReference type="EMBL" id="CAA7057589.1"/>
    </source>
</evidence>
<proteinExistence type="predicted"/>
<comment type="caution">
    <text evidence="1">The sequence shown here is derived from an EMBL/GenBank/DDBJ whole genome shotgun (WGS) entry which is preliminary data.</text>
</comment>
<sequence length="105" mass="12046">MASLFRKLFCFGRSFSAQLNISDNILILRDRDTRLCFAVQCFREPYGVYVTVNCIAPAAPQVGKFSYHLSYTVDGHTTYESPEVMRVLEVSFQTPQDNFMLIPHN</sequence>
<dbReference type="SUPFAM" id="SSF49599">
    <property type="entry name" value="TRAF domain-like"/>
    <property type="match status" value="1"/>
</dbReference>
<accession>A0A6D2KW96</accession>